<evidence type="ECO:0000256" key="9">
    <source>
        <dbReference type="SAM" id="Coils"/>
    </source>
</evidence>
<evidence type="ECO:0000313" key="10">
    <source>
        <dbReference type="EMBL" id="CAH1398955.1"/>
    </source>
</evidence>
<dbReference type="SMART" id="SM00365">
    <property type="entry name" value="LRR_SD22"/>
    <property type="match status" value="4"/>
</dbReference>
<dbReference type="GO" id="GO:0005929">
    <property type="term" value="C:cilium"/>
    <property type="evidence" value="ECO:0007669"/>
    <property type="project" value="UniProtKB-SubCell"/>
</dbReference>
<evidence type="ECO:0000256" key="5">
    <source>
        <dbReference type="ARBA" id="ARBA00022737"/>
    </source>
</evidence>
<evidence type="ECO:0000256" key="3">
    <source>
        <dbReference type="ARBA" id="ARBA00006453"/>
    </source>
</evidence>
<proteinExistence type="inferred from homology"/>
<dbReference type="Proteomes" id="UP001152798">
    <property type="component" value="Chromosome 4"/>
</dbReference>
<dbReference type="PROSITE" id="PS51450">
    <property type="entry name" value="LRR"/>
    <property type="match status" value="4"/>
</dbReference>
<keyword evidence="4" id="KW-0433">Leucine-rich repeat</keyword>
<evidence type="ECO:0000256" key="2">
    <source>
        <dbReference type="ARBA" id="ARBA00004138"/>
    </source>
</evidence>
<dbReference type="Pfam" id="PF14580">
    <property type="entry name" value="LRR_9"/>
    <property type="match status" value="1"/>
</dbReference>
<keyword evidence="9" id="KW-0175">Coiled coil</keyword>
<dbReference type="InterPro" id="IPR050576">
    <property type="entry name" value="Cilia_flagella_integrity"/>
</dbReference>
<evidence type="ECO:0000313" key="11">
    <source>
        <dbReference type="Proteomes" id="UP001152798"/>
    </source>
</evidence>
<evidence type="ECO:0000256" key="1">
    <source>
        <dbReference type="ARBA" id="ARBA00003843"/>
    </source>
</evidence>
<sequence length="657" mass="76368">MFAIDNYIPTGAPKMTKKNIQEICREQKLFHTPGLNDILYLHYQGFTKIQNLEEYTNLRSLWLQSNGIQKIENLDKQTELKFINLNSNVIDKIENLEILSKLTSIDLGRNMISKIENLSQLSNLQTLDINNNYIETMEDIEHLRECKSLKNIDLAHNYIRDPNSIEIFANMASLKTLSLIGNPIIGKMKNYRRNMILKCRNLTALDERMINTVERKAVEAWAVGGVEAERKVYEDDFEKKKNQRKQLVDDLMRNRIIIREKAQAKWRKRKSEKIKDEELENVQHEEDIFYPDLLGSEDSSLSLSGIEDLYDDFESENESCPNKDIKENQKPILTDTTDDAKVSSGVLTSCEIVCDINHTNKDIYDGLIENALNTDQGKDHEGMSYSISINEDKNIAKTKSETCLDNHPLKNDKKDNTINIIANQNINEYKLVEILSTEDLQQYSSDENEFLHPIFQDTELDKAKLNKLFEELFLPDEEQLKYKQDENSISDKSIHSGIQNFSEDKKEEYNIKKFLIKPLKSQQIAEDNKSCMKNEKLNQNKQYNDRCEGDSYASLHRKQEELINEHMSKTAKNHGKPLVIANNFENTYKSESSLKYKNNPSNTVDLTIIEGMEEYRIRRGEQELEKICQTPIPYIKDKKPSMKIGLKQAKILFEQLF</sequence>
<dbReference type="AlphaFoldDB" id="A0A9P0HB30"/>
<organism evidence="10 11">
    <name type="scientific">Nezara viridula</name>
    <name type="common">Southern green stink bug</name>
    <name type="synonym">Cimex viridulus</name>
    <dbReference type="NCBI Taxonomy" id="85310"/>
    <lineage>
        <taxon>Eukaryota</taxon>
        <taxon>Metazoa</taxon>
        <taxon>Ecdysozoa</taxon>
        <taxon>Arthropoda</taxon>
        <taxon>Hexapoda</taxon>
        <taxon>Insecta</taxon>
        <taxon>Pterygota</taxon>
        <taxon>Neoptera</taxon>
        <taxon>Paraneoptera</taxon>
        <taxon>Hemiptera</taxon>
        <taxon>Heteroptera</taxon>
        <taxon>Panheteroptera</taxon>
        <taxon>Pentatomomorpha</taxon>
        <taxon>Pentatomoidea</taxon>
        <taxon>Pentatomidae</taxon>
        <taxon>Pentatominae</taxon>
        <taxon>Nezara</taxon>
    </lineage>
</organism>
<dbReference type="InterPro" id="IPR001611">
    <property type="entry name" value="Leu-rich_rpt"/>
</dbReference>
<comment type="function">
    <text evidence="1">Cilium-specific protein required for cilia structures.</text>
</comment>
<protein>
    <recommendedName>
        <fullName evidence="8">Dynein axonemal assembly factor 1 homolog</fullName>
    </recommendedName>
</protein>
<comment type="subcellular location">
    <subcellularLocation>
        <location evidence="2">Cell projection</location>
        <location evidence="2">Cilium</location>
    </subcellularLocation>
</comment>
<feature type="coiled-coil region" evidence="9">
    <location>
        <begin position="230"/>
        <end position="287"/>
    </location>
</feature>
<dbReference type="PANTHER" id="PTHR45973">
    <property type="entry name" value="PROTEIN PHOSPHATASE 1 REGULATORY SUBUNIT SDS22-RELATED"/>
    <property type="match status" value="1"/>
</dbReference>
<evidence type="ECO:0000256" key="6">
    <source>
        <dbReference type="ARBA" id="ARBA00023069"/>
    </source>
</evidence>
<accession>A0A9P0HB30</accession>
<gene>
    <name evidence="10" type="ORF">NEZAVI_LOCUS8507</name>
</gene>
<keyword evidence="6" id="KW-0969">Cilium</keyword>
<dbReference type="EMBL" id="OV725080">
    <property type="protein sequence ID" value="CAH1398955.1"/>
    <property type="molecule type" value="Genomic_DNA"/>
</dbReference>
<name>A0A9P0HB30_NEZVI</name>
<dbReference type="Gene3D" id="3.80.10.10">
    <property type="entry name" value="Ribonuclease Inhibitor"/>
    <property type="match status" value="2"/>
</dbReference>
<comment type="similarity">
    <text evidence="3">Belongs to the DNAAF1 family.</text>
</comment>
<dbReference type="InterPro" id="IPR032675">
    <property type="entry name" value="LRR_dom_sf"/>
</dbReference>
<evidence type="ECO:0000256" key="7">
    <source>
        <dbReference type="ARBA" id="ARBA00023273"/>
    </source>
</evidence>
<reference evidence="10" key="1">
    <citation type="submission" date="2022-01" db="EMBL/GenBank/DDBJ databases">
        <authorList>
            <person name="King R."/>
        </authorList>
    </citation>
    <scope>NUCLEOTIDE SEQUENCE</scope>
</reference>
<keyword evidence="7" id="KW-0966">Cell projection</keyword>
<dbReference type="PANTHER" id="PTHR45973:SF9">
    <property type="entry name" value="LEUCINE-RICH REPEAT-CONTAINING PROTEIN 46"/>
    <property type="match status" value="1"/>
</dbReference>
<dbReference type="OrthoDB" id="1904536at2759"/>
<keyword evidence="5" id="KW-0677">Repeat</keyword>
<dbReference type="SUPFAM" id="SSF52075">
    <property type="entry name" value="Outer arm dynein light chain 1"/>
    <property type="match status" value="1"/>
</dbReference>
<evidence type="ECO:0000256" key="8">
    <source>
        <dbReference type="ARBA" id="ARBA00024433"/>
    </source>
</evidence>
<evidence type="ECO:0000256" key="4">
    <source>
        <dbReference type="ARBA" id="ARBA00022614"/>
    </source>
</evidence>
<keyword evidence="11" id="KW-1185">Reference proteome</keyword>